<sequence>MNHTRTATVPIEPQFLSRTSPRAFTGKAVTRTQLEQIVEAARWAPSASNLQPWHFAYALHGDAHWKAFSTIPNEFNRRWCLNAGALIVLLSNPEASAGKHAFDTGCAWGFMALQAQALGLATHAMAGIDTEAARRVLQLPDHWTVQALVAVGQRGDATTLPPDLAEREVPSPRKPLVEILTAGPWTA</sequence>
<dbReference type="Gene3D" id="3.40.109.10">
    <property type="entry name" value="NADH Oxidase"/>
    <property type="match status" value="1"/>
</dbReference>
<comment type="caution">
    <text evidence="4">The sequence shown here is derived from an EMBL/GenBank/DDBJ whole genome shotgun (WGS) entry which is preliminary data.</text>
</comment>
<accession>A0A2A7URB1</accession>
<organism evidence="4 5">
    <name type="scientific">Comamonas terrigena</name>
    <dbReference type="NCBI Taxonomy" id="32013"/>
    <lineage>
        <taxon>Bacteria</taxon>
        <taxon>Pseudomonadati</taxon>
        <taxon>Pseudomonadota</taxon>
        <taxon>Betaproteobacteria</taxon>
        <taxon>Burkholderiales</taxon>
        <taxon>Comamonadaceae</taxon>
        <taxon>Comamonas</taxon>
    </lineage>
</organism>
<dbReference type="PANTHER" id="PTHR43673">
    <property type="entry name" value="NAD(P)H NITROREDUCTASE YDGI-RELATED"/>
    <property type="match status" value="1"/>
</dbReference>
<dbReference type="SUPFAM" id="SSF55469">
    <property type="entry name" value="FMN-dependent nitroreductase-like"/>
    <property type="match status" value="1"/>
</dbReference>
<dbReference type="EMBL" id="PDEA01000001">
    <property type="protein sequence ID" value="PEH87855.1"/>
    <property type="molecule type" value="Genomic_DNA"/>
</dbReference>
<dbReference type="GO" id="GO:0016491">
    <property type="term" value="F:oxidoreductase activity"/>
    <property type="evidence" value="ECO:0007669"/>
    <property type="project" value="UniProtKB-KW"/>
</dbReference>
<dbReference type="PANTHER" id="PTHR43673:SF10">
    <property type="entry name" value="NADH DEHYDROGENASE_NAD(P)H NITROREDUCTASE XCC3605-RELATED"/>
    <property type="match status" value="1"/>
</dbReference>
<proteinExistence type="inferred from homology"/>
<evidence type="ECO:0000256" key="2">
    <source>
        <dbReference type="ARBA" id="ARBA00023002"/>
    </source>
</evidence>
<dbReference type="RefSeq" id="WP_066538822.1">
    <property type="nucleotide sequence ID" value="NZ_PDEA01000001.1"/>
</dbReference>
<dbReference type="Proteomes" id="UP000220246">
    <property type="component" value="Unassembled WGS sequence"/>
</dbReference>
<dbReference type="GeneID" id="80799710"/>
<keyword evidence="2" id="KW-0560">Oxidoreductase</keyword>
<evidence type="ECO:0000259" key="3">
    <source>
        <dbReference type="Pfam" id="PF00881"/>
    </source>
</evidence>
<dbReference type="OrthoDB" id="9802510at2"/>
<evidence type="ECO:0000256" key="1">
    <source>
        <dbReference type="ARBA" id="ARBA00007118"/>
    </source>
</evidence>
<keyword evidence="5" id="KW-1185">Reference proteome</keyword>
<evidence type="ECO:0000313" key="5">
    <source>
        <dbReference type="Proteomes" id="UP000220246"/>
    </source>
</evidence>
<comment type="similarity">
    <text evidence="1">Belongs to the nitroreductase family.</text>
</comment>
<feature type="domain" description="Nitroreductase" evidence="3">
    <location>
        <begin position="17"/>
        <end position="152"/>
    </location>
</feature>
<protein>
    <submittedName>
        <fullName evidence="4">Nitroreductase</fullName>
    </submittedName>
</protein>
<dbReference type="AlphaFoldDB" id="A0A2A7URB1"/>
<name>A0A2A7URB1_COMTR</name>
<dbReference type="InterPro" id="IPR000415">
    <property type="entry name" value="Nitroreductase-like"/>
</dbReference>
<dbReference type="Pfam" id="PF00881">
    <property type="entry name" value="Nitroreductase"/>
    <property type="match status" value="1"/>
</dbReference>
<gene>
    <name evidence="4" type="ORF">CRM82_03810</name>
</gene>
<reference evidence="5" key="1">
    <citation type="submission" date="2017-09" db="EMBL/GenBank/DDBJ databases">
        <title>FDA dAtabase for Regulatory Grade micrObial Sequences (FDA-ARGOS): Supporting development and validation of Infectious Disease Dx tests.</title>
        <authorList>
            <person name="Minogue T."/>
            <person name="Wolcott M."/>
            <person name="Wasieloski L."/>
            <person name="Aguilar W."/>
            <person name="Moore D."/>
            <person name="Tallon L."/>
            <person name="Sadzewicz L."/>
            <person name="Ott S."/>
            <person name="Zhao X."/>
            <person name="Nagaraj S."/>
            <person name="Vavikolanu K."/>
            <person name="Aluvathingal J."/>
            <person name="Nadendla S."/>
            <person name="Sichtig H."/>
        </authorList>
    </citation>
    <scope>NUCLEOTIDE SEQUENCE [LARGE SCALE GENOMIC DNA]</scope>
    <source>
        <strain evidence="5">FDAARGOS_394</strain>
    </source>
</reference>
<dbReference type="CDD" id="cd02138">
    <property type="entry name" value="TdsD-like"/>
    <property type="match status" value="1"/>
</dbReference>
<dbReference type="InterPro" id="IPR029479">
    <property type="entry name" value="Nitroreductase"/>
</dbReference>
<dbReference type="STRING" id="1219032.GCA_001515545_02659"/>
<evidence type="ECO:0000313" key="4">
    <source>
        <dbReference type="EMBL" id="PEH87855.1"/>
    </source>
</evidence>